<dbReference type="RefSeq" id="WP_107649278.1">
    <property type="nucleotide sequence ID" value="NZ_PZJX01000025.1"/>
</dbReference>
<sequence length="284" mass="31666">MDRVVITVHPTVSDEKLLSVTDAMQQVLDHMKLFEAAQQSMGDPHSRFEWRLEKASTNSPFTVVAVAQASNPSVNVSAMAKLVKTEVSQGLRSLMTRGTPPEWMTQDTFAVAKGIFARNLNGIGETYIDFEDGDVISITPDQAKAGINTLDAFNVMDFEQDLVPRQSFGEIEGVMLAAGRYRNREAIQIKNEMYGFIWCTLSRDIIERFGDEHSMSDIWKGKTLGVHGRLNYIAGGKLQTIDAVEVREIEFAPLVNLEAILDPDFTAGMDPHEYLEQLHEGRLG</sequence>
<comment type="caution">
    <text evidence="1">The sequence shown here is derived from an EMBL/GenBank/DDBJ whole genome shotgun (WGS) entry which is preliminary data.</text>
</comment>
<protein>
    <submittedName>
        <fullName evidence="1">Uncharacterized protein</fullName>
    </submittedName>
</protein>
<keyword evidence="2" id="KW-1185">Reference proteome</keyword>
<evidence type="ECO:0000313" key="2">
    <source>
        <dbReference type="Proteomes" id="UP000240259"/>
    </source>
</evidence>
<proteinExistence type="predicted"/>
<reference evidence="1 2" key="1">
    <citation type="submission" date="2018-03" db="EMBL/GenBank/DDBJ databases">
        <title>Genome sequence of the symbiotic type strain Mesorhizobium helmanticense CSLC115NT isolated from Lotus corniculatus nodules.</title>
        <authorList>
            <person name="Sannazzaro A.I."/>
            <person name="Torres Tejerizo G.A."/>
            <person name="Dip D."/>
            <person name="Caballero M."/>
            <person name="Pistorio M."/>
            <person name="Estrella M.J."/>
        </authorList>
    </citation>
    <scope>NUCLEOTIDE SEQUENCE [LARGE SCALE GENOMIC DNA]</scope>
    <source>
        <strain evidence="1 2">CSLC115N</strain>
    </source>
</reference>
<dbReference type="AlphaFoldDB" id="A0A2T4IWX2"/>
<evidence type="ECO:0000313" key="1">
    <source>
        <dbReference type="EMBL" id="PTE10147.1"/>
    </source>
</evidence>
<accession>A0A2T4IWX2</accession>
<dbReference type="Proteomes" id="UP000240259">
    <property type="component" value="Unassembled WGS sequence"/>
</dbReference>
<organism evidence="1 2">
    <name type="scientific">Mesorhizobium helmanticense</name>
    <dbReference type="NCBI Taxonomy" id="1776423"/>
    <lineage>
        <taxon>Bacteria</taxon>
        <taxon>Pseudomonadati</taxon>
        <taxon>Pseudomonadota</taxon>
        <taxon>Alphaproteobacteria</taxon>
        <taxon>Hyphomicrobiales</taxon>
        <taxon>Phyllobacteriaceae</taxon>
        <taxon>Mesorhizobium</taxon>
    </lineage>
</organism>
<gene>
    <name evidence="1" type="ORF">C9427_11380</name>
</gene>
<dbReference type="EMBL" id="PZJX01000025">
    <property type="protein sequence ID" value="PTE10147.1"/>
    <property type="molecule type" value="Genomic_DNA"/>
</dbReference>
<dbReference type="OrthoDB" id="7998346at2"/>
<name>A0A2T4IWX2_9HYPH</name>